<keyword evidence="4" id="KW-1185">Reference proteome</keyword>
<dbReference type="EMBL" id="CP136513">
    <property type="protein sequence ID" value="WOD19697.1"/>
    <property type="molecule type" value="Genomic_DNA"/>
</dbReference>
<dbReference type="PROSITE" id="PS51257">
    <property type="entry name" value="PROKAR_LIPOPROTEIN"/>
    <property type="match status" value="1"/>
</dbReference>
<dbReference type="Gene3D" id="3.40.50.10610">
    <property type="entry name" value="ABC-type transport auxiliary lipoprotein component"/>
    <property type="match status" value="1"/>
</dbReference>
<keyword evidence="1" id="KW-0732">Signal</keyword>
<accession>A0ABZ0ETG5</accession>
<dbReference type="RefSeq" id="WP_317021731.1">
    <property type="nucleotide sequence ID" value="NZ_CP136513.1"/>
</dbReference>
<reference evidence="3 4" key="1">
    <citation type="submission" date="2023-10" db="EMBL/GenBank/DDBJ databases">
        <title>Surface-active antibiotics is a multifunctional adaptation for post-fire microbes.</title>
        <authorList>
            <person name="Liu M.D."/>
            <person name="Du Y."/>
            <person name="Koupaei S.K."/>
            <person name="Kim N.R."/>
            <person name="Zhang W."/>
            <person name="Traxler M.F."/>
        </authorList>
    </citation>
    <scope>NUCLEOTIDE SEQUENCE [LARGE SCALE GENOMIC DNA]</scope>
    <source>
        <strain evidence="3 4">F3</strain>
    </source>
</reference>
<protein>
    <submittedName>
        <fullName evidence="3">PqiC family protein</fullName>
    </submittedName>
</protein>
<dbReference type="SUPFAM" id="SSF159594">
    <property type="entry name" value="XCC0632-like"/>
    <property type="match status" value="1"/>
</dbReference>
<evidence type="ECO:0000313" key="3">
    <source>
        <dbReference type="EMBL" id="WOD19697.1"/>
    </source>
</evidence>
<evidence type="ECO:0000256" key="1">
    <source>
        <dbReference type="SAM" id="SignalP"/>
    </source>
</evidence>
<evidence type="ECO:0000259" key="2">
    <source>
        <dbReference type="Pfam" id="PF03886"/>
    </source>
</evidence>
<gene>
    <name evidence="3" type="ORF">RW095_26130</name>
</gene>
<proteinExistence type="predicted"/>
<feature type="chain" id="PRO_5046684399" evidence="1">
    <location>
        <begin position="29"/>
        <end position="245"/>
    </location>
</feature>
<feature type="domain" description="ABC-type transport auxiliary lipoprotein component" evidence="2">
    <location>
        <begin position="35"/>
        <end position="194"/>
    </location>
</feature>
<feature type="signal peptide" evidence="1">
    <location>
        <begin position="1"/>
        <end position="28"/>
    </location>
</feature>
<organism evidence="3 4">
    <name type="scientific">Paraburkholderia kirstenboschensis</name>
    <dbReference type="NCBI Taxonomy" id="1245436"/>
    <lineage>
        <taxon>Bacteria</taxon>
        <taxon>Pseudomonadati</taxon>
        <taxon>Pseudomonadota</taxon>
        <taxon>Betaproteobacteria</taxon>
        <taxon>Burkholderiales</taxon>
        <taxon>Burkholderiaceae</taxon>
        <taxon>Paraburkholderia</taxon>
    </lineage>
</organism>
<dbReference type="InterPro" id="IPR005586">
    <property type="entry name" value="ABC_trans_aux"/>
</dbReference>
<evidence type="ECO:0000313" key="4">
    <source>
        <dbReference type="Proteomes" id="UP001302652"/>
    </source>
</evidence>
<dbReference type="Proteomes" id="UP001302652">
    <property type="component" value="Chromosome 1"/>
</dbReference>
<name>A0ABZ0ETG5_9BURK</name>
<dbReference type="Pfam" id="PF03886">
    <property type="entry name" value="ABC_trans_aux"/>
    <property type="match status" value="1"/>
</dbReference>
<sequence length="245" mass="25601">MTLDYPRPLSTAARIAAAVGLAALAGCASPPTHFYTLGADAQPTIANSTSSPAFGVDMRPVKVPPAVARSQLVVQIDAARVKVLEDDRWASPLPDEIRYALLAGVSQQAGGASSGDSAAQDADVPTYQIAADVQRFESWPGSRVLIDVVWNVHRLAGSQTLTCRSVVSEPVQDGYQAMVNGHRRAIRTIATQIAQAVRAFSSTSTEAGLRPAAASVKTGKAALACPRLSDSAATIADRLVPRGEN</sequence>